<dbReference type="OrthoDB" id="3034420at2"/>
<dbReference type="RefSeq" id="WP_135193527.1">
    <property type="nucleotide sequence ID" value="NZ_SPVH01000002.1"/>
</dbReference>
<dbReference type="InterPro" id="IPR001387">
    <property type="entry name" value="Cro/C1-type_HTH"/>
</dbReference>
<dbReference type="AlphaFoldDB" id="A0A4Y9RXX7"/>
<dbReference type="Pfam" id="PF01381">
    <property type="entry name" value="HTH_3"/>
    <property type="match status" value="1"/>
</dbReference>
<name>A0A4Y9RXX7_9CAUL</name>
<reference evidence="2 3" key="1">
    <citation type="submission" date="2019-03" db="EMBL/GenBank/DDBJ databases">
        <title>Draft genome of Brevundimonas sp. a heavy metal resistant soil bacteria.</title>
        <authorList>
            <person name="Soto J."/>
        </authorList>
    </citation>
    <scope>NUCLEOTIDE SEQUENCE [LARGE SCALE GENOMIC DNA]</scope>
    <source>
        <strain evidence="2 3">B-10</strain>
    </source>
</reference>
<dbReference type="Gene3D" id="1.10.260.40">
    <property type="entry name" value="lambda repressor-like DNA-binding domains"/>
    <property type="match status" value="1"/>
</dbReference>
<sequence length="65" mass="7343">MSRVANRVRDLRNQQQMSLGQLSRRLGVSRLTLRAIETGLYAPSLILAVRLARTLNHPVEDLFAV</sequence>
<comment type="caution">
    <text evidence="2">The sequence shown here is derived from an EMBL/GenBank/DDBJ whole genome shotgun (WGS) entry which is preliminary data.</text>
</comment>
<dbReference type="Proteomes" id="UP000298216">
    <property type="component" value="Unassembled WGS sequence"/>
</dbReference>
<evidence type="ECO:0000313" key="2">
    <source>
        <dbReference type="EMBL" id="TFW14137.1"/>
    </source>
</evidence>
<dbReference type="GO" id="GO:0003677">
    <property type="term" value="F:DNA binding"/>
    <property type="evidence" value="ECO:0007669"/>
    <property type="project" value="InterPro"/>
</dbReference>
<organism evidence="2 3">
    <name type="scientific">Brevundimonas intermedia</name>
    <dbReference type="NCBI Taxonomy" id="74315"/>
    <lineage>
        <taxon>Bacteria</taxon>
        <taxon>Pseudomonadati</taxon>
        <taxon>Pseudomonadota</taxon>
        <taxon>Alphaproteobacteria</taxon>
        <taxon>Caulobacterales</taxon>
        <taxon>Caulobacteraceae</taxon>
        <taxon>Brevundimonas</taxon>
    </lineage>
</organism>
<dbReference type="SMART" id="SM00530">
    <property type="entry name" value="HTH_XRE"/>
    <property type="match status" value="1"/>
</dbReference>
<evidence type="ECO:0000313" key="3">
    <source>
        <dbReference type="Proteomes" id="UP000298216"/>
    </source>
</evidence>
<feature type="domain" description="HTH cro/C1-type" evidence="1">
    <location>
        <begin position="8"/>
        <end position="62"/>
    </location>
</feature>
<dbReference type="CDD" id="cd00093">
    <property type="entry name" value="HTH_XRE"/>
    <property type="match status" value="1"/>
</dbReference>
<dbReference type="EMBL" id="SPVH01000002">
    <property type="protein sequence ID" value="TFW14137.1"/>
    <property type="molecule type" value="Genomic_DNA"/>
</dbReference>
<proteinExistence type="predicted"/>
<protein>
    <submittedName>
        <fullName evidence="2">Transcriptional regulator</fullName>
    </submittedName>
</protein>
<dbReference type="PROSITE" id="PS50943">
    <property type="entry name" value="HTH_CROC1"/>
    <property type="match status" value="1"/>
</dbReference>
<dbReference type="InterPro" id="IPR010982">
    <property type="entry name" value="Lambda_DNA-bd_dom_sf"/>
</dbReference>
<keyword evidence="3" id="KW-1185">Reference proteome</keyword>
<gene>
    <name evidence="2" type="ORF">EGY25_02715</name>
</gene>
<accession>A0A4Y9RXX7</accession>
<dbReference type="SUPFAM" id="SSF47413">
    <property type="entry name" value="lambda repressor-like DNA-binding domains"/>
    <property type="match status" value="1"/>
</dbReference>
<evidence type="ECO:0000259" key="1">
    <source>
        <dbReference type="PROSITE" id="PS50943"/>
    </source>
</evidence>